<feature type="region of interest" description="Disordered" evidence="1">
    <location>
        <begin position="1"/>
        <end position="49"/>
    </location>
</feature>
<dbReference type="EMBL" id="OU900102">
    <property type="protein sequence ID" value="CAG9865177.1"/>
    <property type="molecule type" value="Genomic_DNA"/>
</dbReference>
<name>A0A9N9XT55_PHYSR</name>
<keyword evidence="3" id="KW-1185">Reference proteome</keyword>
<feature type="region of interest" description="Disordered" evidence="1">
    <location>
        <begin position="138"/>
        <end position="266"/>
    </location>
</feature>
<reference evidence="2" key="1">
    <citation type="submission" date="2022-01" db="EMBL/GenBank/DDBJ databases">
        <authorList>
            <person name="King R."/>
        </authorList>
    </citation>
    <scope>NUCLEOTIDE SEQUENCE</scope>
</reference>
<dbReference type="AlphaFoldDB" id="A0A9N9XT55"/>
<gene>
    <name evidence="2" type="ORF">PHYEVI_LOCUS11420</name>
</gene>
<organism evidence="2 3">
    <name type="scientific">Phyllotreta striolata</name>
    <name type="common">Striped flea beetle</name>
    <name type="synonym">Crioceris striolata</name>
    <dbReference type="NCBI Taxonomy" id="444603"/>
    <lineage>
        <taxon>Eukaryota</taxon>
        <taxon>Metazoa</taxon>
        <taxon>Ecdysozoa</taxon>
        <taxon>Arthropoda</taxon>
        <taxon>Hexapoda</taxon>
        <taxon>Insecta</taxon>
        <taxon>Pterygota</taxon>
        <taxon>Neoptera</taxon>
        <taxon>Endopterygota</taxon>
        <taxon>Coleoptera</taxon>
        <taxon>Polyphaga</taxon>
        <taxon>Cucujiformia</taxon>
        <taxon>Chrysomeloidea</taxon>
        <taxon>Chrysomelidae</taxon>
        <taxon>Galerucinae</taxon>
        <taxon>Alticini</taxon>
        <taxon>Phyllotreta</taxon>
    </lineage>
</organism>
<feature type="compositionally biased region" description="Polar residues" evidence="1">
    <location>
        <begin position="146"/>
        <end position="157"/>
    </location>
</feature>
<accession>A0A9N9XT55</accession>
<protein>
    <submittedName>
        <fullName evidence="2">Uncharacterized protein</fullName>
    </submittedName>
</protein>
<feature type="compositionally biased region" description="Basic and acidic residues" evidence="1">
    <location>
        <begin position="34"/>
        <end position="46"/>
    </location>
</feature>
<evidence type="ECO:0000313" key="2">
    <source>
        <dbReference type="EMBL" id="CAG9865177.1"/>
    </source>
</evidence>
<feature type="compositionally biased region" description="Basic and acidic residues" evidence="1">
    <location>
        <begin position="164"/>
        <end position="174"/>
    </location>
</feature>
<sequence length="308" mass="34189">MSIFRSRGAETAGARPIGRENSATLPAGGFIFSTKEKPHGDGDAAKGKGRMTGGLMMDAARRCTCRKKLMIEEGINRVGVNDSGGKVQEELINFTIKGELVWGEKWEELMKQSKSKPSFNILPTPSSVSYPASFRTRTDIGRNYSKENPTATSTSTPKGAPVGRRSETPRKKIDSAVPVATPTARSLRQRRFDFRPVSQQRRRRRRRAPTSGDRADSGAARARPYRGCGSFPEHVERRIPDRSRAESFREEAADRRARHAPNAVRTVPQQRFGSIFEDNAVRVLGPNVMASGERHSEGKFLERTSTFP</sequence>
<evidence type="ECO:0000313" key="3">
    <source>
        <dbReference type="Proteomes" id="UP001153712"/>
    </source>
</evidence>
<evidence type="ECO:0000256" key="1">
    <source>
        <dbReference type="SAM" id="MobiDB-lite"/>
    </source>
</evidence>
<proteinExistence type="predicted"/>
<dbReference type="Proteomes" id="UP001153712">
    <property type="component" value="Chromosome 9"/>
</dbReference>
<feature type="compositionally biased region" description="Basic and acidic residues" evidence="1">
    <location>
        <begin position="233"/>
        <end position="255"/>
    </location>
</feature>